<dbReference type="OrthoDB" id="10007406at2759"/>
<accession>A0A9X0D227</accession>
<reference evidence="2" key="1">
    <citation type="submission" date="2023-01" db="EMBL/GenBank/DDBJ databases">
        <title>Genome assembly of the deep-sea coral Lophelia pertusa.</title>
        <authorList>
            <person name="Herrera S."/>
            <person name="Cordes E."/>
        </authorList>
    </citation>
    <scope>NUCLEOTIDE SEQUENCE</scope>
    <source>
        <strain evidence="2">USNM1676648</strain>
        <tissue evidence="2">Polyp</tissue>
    </source>
</reference>
<keyword evidence="3" id="KW-1185">Reference proteome</keyword>
<feature type="region of interest" description="Disordered" evidence="1">
    <location>
        <begin position="433"/>
        <end position="457"/>
    </location>
</feature>
<dbReference type="InterPro" id="IPR027993">
    <property type="entry name" value="DUF4495"/>
</dbReference>
<feature type="compositionally biased region" description="Low complexity" evidence="1">
    <location>
        <begin position="436"/>
        <end position="456"/>
    </location>
</feature>
<feature type="region of interest" description="Disordered" evidence="1">
    <location>
        <begin position="377"/>
        <end position="415"/>
    </location>
</feature>
<comment type="caution">
    <text evidence="2">The sequence shown here is derived from an EMBL/GenBank/DDBJ whole genome shotgun (WGS) entry which is preliminary data.</text>
</comment>
<name>A0A9X0D227_9CNID</name>
<dbReference type="Proteomes" id="UP001163046">
    <property type="component" value="Unassembled WGS sequence"/>
</dbReference>
<dbReference type="PANTHER" id="PTHR33960:SF1">
    <property type="entry name" value="SIMILAR TO KIAA0825 PROTEIN"/>
    <property type="match status" value="1"/>
</dbReference>
<dbReference type="AlphaFoldDB" id="A0A9X0D227"/>
<gene>
    <name evidence="2" type="ORF">OS493_037764</name>
</gene>
<evidence type="ECO:0000313" key="2">
    <source>
        <dbReference type="EMBL" id="KAJ7382004.1"/>
    </source>
</evidence>
<protein>
    <submittedName>
        <fullName evidence="2">Uncharacterized protein</fullName>
    </submittedName>
</protein>
<sequence>MPRSEPKTKKRQVGELSLLVNGLSFSSLDVGSIKDAIRKLDARLEENTTSLQESWGQLVDVCNTISKEKSQNSSEWLNSKEAVDFLTSSNVTQTTACSYEPIALNCFLNNVIQALERNPGKEESIFEDLVQFASQQGILMPFGRPGDGEQTAELPLNTIVIEDEQATDVLWEAIRRKLRKGMWTLLANLPLSDQHSELLCDQRTKIKLLNDLCFLYPADEIWKGYKNYRRKLLDQYITNEALLQGLETDFPVSSEVPSDVVSFVKLCRAAEVMIYEDATILQEGIFSATVPSFEFINEAYLGRITQELQSVCQALDIDKKDEKGFLKESEQASGSRRGSNVSNVKQIDSKDSLLAHKHCFMAMVGLERLVYRVTSQRSDAEGTGSRVGGLQNVTRSPCSPVLGHRNPSRQSSKKSADMPFYVAEGNLPLPFGSGTSRLDSQPLSSGSSPSHDSQWSWRDEFKSRTSKISMALSESIKQTCEKALDEEMQSYKSSKRIPTVKLKGLTDDCSKLLSMMSTEFLSVIFHWLS</sequence>
<evidence type="ECO:0000256" key="1">
    <source>
        <dbReference type="SAM" id="MobiDB-lite"/>
    </source>
</evidence>
<dbReference type="PANTHER" id="PTHR33960">
    <property type="entry name" value="SIMILAR TO KIAA0825 PROTEIN"/>
    <property type="match status" value="1"/>
</dbReference>
<organism evidence="2 3">
    <name type="scientific">Desmophyllum pertusum</name>
    <dbReference type="NCBI Taxonomy" id="174260"/>
    <lineage>
        <taxon>Eukaryota</taxon>
        <taxon>Metazoa</taxon>
        <taxon>Cnidaria</taxon>
        <taxon>Anthozoa</taxon>
        <taxon>Hexacorallia</taxon>
        <taxon>Scleractinia</taxon>
        <taxon>Caryophylliina</taxon>
        <taxon>Caryophylliidae</taxon>
        <taxon>Desmophyllum</taxon>
    </lineage>
</organism>
<evidence type="ECO:0000313" key="3">
    <source>
        <dbReference type="Proteomes" id="UP001163046"/>
    </source>
</evidence>
<dbReference type="EMBL" id="MU825949">
    <property type="protein sequence ID" value="KAJ7382004.1"/>
    <property type="molecule type" value="Genomic_DNA"/>
</dbReference>
<proteinExistence type="predicted"/>